<reference evidence="1" key="1">
    <citation type="submission" date="2022-11" db="EMBL/GenBank/DDBJ databases">
        <title>Draft genome sequence of Hoeflea poritis E7-10 and Hoeflea prorocentri PM5-8, separated from scleractinian coral Porites lutea and marine dinoflagellate.</title>
        <authorList>
            <person name="Zhang G."/>
            <person name="Wei Q."/>
            <person name="Cai L."/>
        </authorList>
    </citation>
    <scope>NUCLEOTIDE SEQUENCE</scope>
    <source>
        <strain evidence="1">PM5-8</strain>
    </source>
</reference>
<accession>A0A9X3UD35</accession>
<dbReference type="AlphaFoldDB" id="A0A9X3UD35"/>
<dbReference type="Proteomes" id="UP001151234">
    <property type="component" value="Unassembled WGS sequence"/>
</dbReference>
<name>A0A9X3UD35_9HYPH</name>
<dbReference type="InterPro" id="IPR010412">
    <property type="entry name" value="DUF1007"/>
</dbReference>
<organism evidence="1 2">
    <name type="scientific">Hoeflea prorocentri</name>
    <dbReference type="NCBI Taxonomy" id="1922333"/>
    <lineage>
        <taxon>Bacteria</taxon>
        <taxon>Pseudomonadati</taxon>
        <taxon>Pseudomonadota</taxon>
        <taxon>Alphaproteobacteria</taxon>
        <taxon>Hyphomicrobiales</taxon>
        <taxon>Rhizobiaceae</taxon>
        <taxon>Hoeflea</taxon>
    </lineage>
</organism>
<dbReference type="EMBL" id="JAPJZI010000001">
    <property type="protein sequence ID" value="MDA5396988.1"/>
    <property type="molecule type" value="Genomic_DNA"/>
</dbReference>
<sequence length="211" mass="23279">MKILGWTCVLAAVGNTAAKAHPHVFAEARLEVSITDDGSIGELRHVWRFDELFSSTVLLEFDMNANLKFEPEELAEVGKIVHASLADFDYYTSIISNGKDVGISAPDAIHVDFADGQLLMLFAVTPDRPVPLNGTISFGVYDPTMYTAIDFLNDSDLVVEGRLGACQRSVIRPDPDEILAQNQESLTEAFFNDPEGNDFSKFFATRLELKC</sequence>
<dbReference type="PIRSF" id="PIRSF008159">
    <property type="entry name" value="UCP008159_ABC"/>
    <property type="match status" value="1"/>
</dbReference>
<evidence type="ECO:0000313" key="1">
    <source>
        <dbReference type="EMBL" id="MDA5396988.1"/>
    </source>
</evidence>
<gene>
    <name evidence="1" type="ORF">OQ273_00250</name>
</gene>
<evidence type="ECO:0000313" key="2">
    <source>
        <dbReference type="Proteomes" id="UP001151234"/>
    </source>
</evidence>
<dbReference type="InterPro" id="IPR016537">
    <property type="entry name" value="UCP008159_ABC"/>
</dbReference>
<dbReference type="Pfam" id="PF06226">
    <property type="entry name" value="DUF1007"/>
    <property type="match status" value="1"/>
</dbReference>
<comment type="caution">
    <text evidence="1">The sequence shown here is derived from an EMBL/GenBank/DDBJ whole genome shotgun (WGS) entry which is preliminary data.</text>
</comment>
<protein>
    <submittedName>
        <fullName evidence="1">DUF1007 family protein</fullName>
    </submittedName>
</protein>
<keyword evidence="2" id="KW-1185">Reference proteome</keyword>
<proteinExistence type="predicted"/>